<evidence type="ECO:0008006" key="3">
    <source>
        <dbReference type="Google" id="ProtNLM"/>
    </source>
</evidence>
<evidence type="ECO:0000313" key="2">
    <source>
        <dbReference type="Proteomes" id="UP001307889"/>
    </source>
</evidence>
<dbReference type="EMBL" id="AP028924">
    <property type="protein sequence ID" value="BET03363.1"/>
    <property type="molecule type" value="Genomic_DNA"/>
</dbReference>
<dbReference type="Proteomes" id="UP001307889">
    <property type="component" value="Chromosome 16"/>
</dbReference>
<protein>
    <recommendedName>
        <fullName evidence="3">GRAM domain-containing protein</fullName>
    </recommendedName>
</protein>
<evidence type="ECO:0000313" key="1">
    <source>
        <dbReference type="EMBL" id="BET03363.1"/>
    </source>
</evidence>
<name>A0ABN7BGA1_9HEMI</name>
<proteinExistence type="predicted"/>
<keyword evidence="2" id="KW-1185">Reference proteome</keyword>
<sequence>MFGKIFCNNPIFSKNFIFALPDKLEAKMTGQRRTLSSITSNTFSAVVLTREMVFFYHESPADGLPKVSQFSSGAFTIIPEAH</sequence>
<gene>
    <name evidence="1" type="ORF">NTJ_16181</name>
</gene>
<organism evidence="1 2">
    <name type="scientific">Nesidiocoris tenuis</name>
    <dbReference type="NCBI Taxonomy" id="355587"/>
    <lineage>
        <taxon>Eukaryota</taxon>
        <taxon>Metazoa</taxon>
        <taxon>Ecdysozoa</taxon>
        <taxon>Arthropoda</taxon>
        <taxon>Hexapoda</taxon>
        <taxon>Insecta</taxon>
        <taxon>Pterygota</taxon>
        <taxon>Neoptera</taxon>
        <taxon>Paraneoptera</taxon>
        <taxon>Hemiptera</taxon>
        <taxon>Heteroptera</taxon>
        <taxon>Panheteroptera</taxon>
        <taxon>Cimicomorpha</taxon>
        <taxon>Miridae</taxon>
        <taxon>Dicyphina</taxon>
        <taxon>Nesidiocoris</taxon>
    </lineage>
</organism>
<accession>A0ABN7BGA1</accession>
<reference evidence="1 2" key="1">
    <citation type="submission" date="2023-09" db="EMBL/GenBank/DDBJ databases">
        <title>Nesidiocoris tenuis whole genome shotgun sequence.</title>
        <authorList>
            <person name="Shibata T."/>
            <person name="Shimoda M."/>
            <person name="Kobayashi T."/>
            <person name="Uehara T."/>
        </authorList>
    </citation>
    <scope>NUCLEOTIDE SEQUENCE [LARGE SCALE GENOMIC DNA]</scope>
    <source>
        <strain evidence="1 2">Japan</strain>
    </source>
</reference>